<comment type="caution">
    <text evidence="2">The sequence shown here is derived from an EMBL/GenBank/DDBJ whole genome shotgun (WGS) entry which is preliminary data.</text>
</comment>
<dbReference type="EMBL" id="CAXIEN010000006">
    <property type="protein sequence ID" value="CAL1262720.1"/>
    <property type="molecule type" value="Genomic_DNA"/>
</dbReference>
<organism evidence="2 3">
    <name type="scientific">Larinioides sclopetarius</name>
    <dbReference type="NCBI Taxonomy" id="280406"/>
    <lineage>
        <taxon>Eukaryota</taxon>
        <taxon>Metazoa</taxon>
        <taxon>Ecdysozoa</taxon>
        <taxon>Arthropoda</taxon>
        <taxon>Chelicerata</taxon>
        <taxon>Arachnida</taxon>
        <taxon>Araneae</taxon>
        <taxon>Araneomorphae</taxon>
        <taxon>Entelegynae</taxon>
        <taxon>Araneoidea</taxon>
        <taxon>Araneidae</taxon>
        <taxon>Larinioides</taxon>
    </lineage>
</organism>
<protein>
    <submittedName>
        <fullName evidence="2">Uncharacterized protein</fullName>
    </submittedName>
</protein>
<gene>
    <name evidence="2" type="ORF">LARSCL_LOCUS1158</name>
</gene>
<feature type="compositionally biased region" description="Polar residues" evidence="1">
    <location>
        <begin position="15"/>
        <end position="27"/>
    </location>
</feature>
<evidence type="ECO:0000313" key="3">
    <source>
        <dbReference type="Proteomes" id="UP001497382"/>
    </source>
</evidence>
<sequence>MSEILFKMSEEYPSVQETSGKMSQSNDENSDEFDYSKISDETDTIVEYLEKLQEEVTKMRVDCAVSNIELISKVNNINFENKVEELEKLFEEYSKSQDTSNDA</sequence>
<evidence type="ECO:0000256" key="1">
    <source>
        <dbReference type="SAM" id="MobiDB-lite"/>
    </source>
</evidence>
<proteinExistence type="predicted"/>
<feature type="region of interest" description="Disordered" evidence="1">
    <location>
        <begin position="1"/>
        <end position="37"/>
    </location>
</feature>
<evidence type="ECO:0000313" key="2">
    <source>
        <dbReference type="EMBL" id="CAL1262720.1"/>
    </source>
</evidence>
<dbReference type="Proteomes" id="UP001497382">
    <property type="component" value="Unassembled WGS sequence"/>
</dbReference>
<feature type="non-terminal residue" evidence="2">
    <location>
        <position position="103"/>
    </location>
</feature>
<accession>A0AAV1YWH9</accession>
<name>A0AAV1YWH9_9ARAC</name>
<reference evidence="2 3" key="1">
    <citation type="submission" date="2024-04" db="EMBL/GenBank/DDBJ databases">
        <authorList>
            <person name="Rising A."/>
            <person name="Reimegard J."/>
            <person name="Sonavane S."/>
            <person name="Akerstrom W."/>
            <person name="Nylinder S."/>
            <person name="Hedman E."/>
            <person name="Kallberg Y."/>
        </authorList>
    </citation>
    <scope>NUCLEOTIDE SEQUENCE [LARGE SCALE GENOMIC DNA]</scope>
</reference>
<keyword evidence="3" id="KW-1185">Reference proteome</keyword>
<dbReference type="AlphaFoldDB" id="A0AAV1YWH9"/>